<evidence type="ECO:0000313" key="2">
    <source>
        <dbReference type="EMBL" id="MEB3101047.1"/>
    </source>
</evidence>
<keyword evidence="3" id="KW-1185">Reference proteome</keyword>
<dbReference type="PANTHER" id="PTHR23526:SF2">
    <property type="entry name" value="MAJOR FACILITATOR SUPERFAMILY (MFS) PROFILE DOMAIN-CONTAINING PROTEIN"/>
    <property type="match status" value="1"/>
</dbReference>
<evidence type="ECO:0000313" key="3">
    <source>
        <dbReference type="Proteomes" id="UP001310386"/>
    </source>
</evidence>
<dbReference type="Gene3D" id="1.20.1250.20">
    <property type="entry name" value="MFS general substrate transporter like domains"/>
    <property type="match status" value="1"/>
</dbReference>
<dbReference type="RefSeq" id="WP_371753161.1">
    <property type="nucleotide sequence ID" value="NZ_JAYJLD010000005.1"/>
</dbReference>
<name>A0ABU5ZFQ0_9BACL</name>
<keyword evidence="1" id="KW-0472">Membrane</keyword>
<dbReference type="InterPro" id="IPR036259">
    <property type="entry name" value="MFS_trans_sf"/>
</dbReference>
<sequence length="203" mass="23186">MTRYLLYLGASSLQVGMVLAFPYLANIFKIAAAFWMQQFDNRRRLYILFGSLHRLLWTAKGLIPYLFPQALWVPVYILLYVGAFLGNSINAAYWTSLISDMVPARVRGKYFGIRNTVAVGSGQSDLVRRRSWIRLQFHHRGYAEIGTADVRGGILRHYGIGGLCRAADRRIFLRIDRNCSGMDRTNGPYVFNDRQALKAGVHY</sequence>
<evidence type="ECO:0000256" key="1">
    <source>
        <dbReference type="SAM" id="Phobius"/>
    </source>
</evidence>
<organism evidence="2 3">
    <name type="scientific">Ferviditalea candida</name>
    <dbReference type="NCBI Taxonomy" id="3108399"/>
    <lineage>
        <taxon>Bacteria</taxon>
        <taxon>Bacillati</taxon>
        <taxon>Bacillota</taxon>
        <taxon>Bacilli</taxon>
        <taxon>Bacillales</taxon>
        <taxon>Paenibacillaceae</taxon>
        <taxon>Ferviditalea</taxon>
    </lineage>
</organism>
<dbReference type="PANTHER" id="PTHR23526">
    <property type="entry name" value="INTEGRAL MEMBRANE TRANSPORT PROTEIN-RELATED"/>
    <property type="match status" value="1"/>
</dbReference>
<comment type="caution">
    <text evidence="2">The sequence shown here is derived from an EMBL/GenBank/DDBJ whole genome shotgun (WGS) entry which is preliminary data.</text>
</comment>
<keyword evidence="1" id="KW-0812">Transmembrane</keyword>
<gene>
    <name evidence="2" type="ORF">VF724_05160</name>
</gene>
<accession>A0ABU5ZFQ0</accession>
<reference evidence="2" key="1">
    <citation type="submission" date="2023-12" db="EMBL/GenBank/DDBJ databases">
        <title>Fervidustalea candida gen. nov., sp. nov., a novel member of the family Paenibacillaceae isolated from a geothermal area.</title>
        <authorList>
            <person name="Li W.-J."/>
            <person name="Jiao J.-Y."/>
            <person name="Chen Y."/>
        </authorList>
    </citation>
    <scope>NUCLEOTIDE SEQUENCE</scope>
    <source>
        <strain evidence="2">SYSU GA230002</strain>
    </source>
</reference>
<dbReference type="Proteomes" id="UP001310386">
    <property type="component" value="Unassembled WGS sequence"/>
</dbReference>
<feature type="transmembrane region" description="Helical" evidence="1">
    <location>
        <begin position="45"/>
        <end position="67"/>
    </location>
</feature>
<protein>
    <submittedName>
        <fullName evidence="2">Uncharacterized protein</fullName>
    </submittedName>
</protein>
<dbReference type="SUPFAM" id="SSF103473">
    <property type="entry name" value="MFS general substrate transporter"/>
    <property type="match status" value="1"/>
</dbReference>
<dbReference type="InterPro" id="IPR052528">
    <property type="entry name" value="Sugar_transport-like"/>
</dbReference>
<proteinExistence type="predicted"/>
<keyword evidence="1" id="KW-1133">Transmembrane helix</keyword>
<dbReference type="EMBL" id="JAYJLD010000005">
    <property type="protein sequence ID" value="MEB3101047.1"/>
    <property type="molecule type" value="Genomic_DNA"/>
</dbReference>
<feature type="transmembrane region" description="Helical" evidence="1">
    <location>
        <begin position="73"/>
        <end position="95"/>
    </location>
</feature>
<feature type="transmembrane region" description="Helical" evidence="1">
    <location>
        <begin position="6"/>
        <end position="25"/>
    </location>
</feature>